<evidence type="ECO:0000313" key="5">
    <source>
        <dbReference type="Proteomes" id="UP001519309"/>
    </source>
</evidence>
<gene>
    <name evidence="2" type="ORF">AVL59_22640</name>
    <name evidence="3" type="ORF">J2Z21_008983</name>
</gene>
<evidence type="ECO:0000313" key="4">
    <source>
        <dbReference type="Proteomes" id="UP000092659"/>
    </source>
</evidence>
<dbReference type="EMBL" id="CP016279">
    <property type="protein sequence ID" value="ANP51998.1"/>
    <property type="molecule type" value="Genomic_DNA"/>
</dbReference>
<reference evidence="2 4" key="1">
    <citation type="submission" date="2016-06" db="EMBL/GenBank/DDBJ databases">
        <title>Complete genome sequence of Streptomyces griseochromogenes ATCC 14511, the Blasticidin S producer.</title>
        <authorList>
            <person name="Wu L."/>
        </authorList>
    </citation>
    <scope>NUCLEOTIDE SEQUENCE [LARGE SCALE GENOMIC DNA]</scope>
    <source>
        <strain evidence="2 4">ATCC 14511</strain>
    </source>
</reference>
<dbReference type="Proteomes" id="UP001519309">
    <property type="component" value="Unassembled WGS sequence"/>
</dbReference>
<protein>
    <submittedName>
        <fullName evidence="2">Uncharacterized protein</fullName>
    </submittedName>
</protein>
<sequence length="79" mass="8351">MLASPTPSVQPSSPVRLPMWLRLARPAAFLLVIVFAGVTTYQLVTGPSLTTAPWATMTAAVSAVWVGLLMYGAHVGAQR</sequence>
<keyword evidence="5" id="KW-1185">Reference proteome</keyword>
<organism evidence="2 4">
    <name type="scientific">Streptomyces griseochromogenes</name>
    <dbReference type="NCBI Taxonomy" id="68214"/>
    <lineage>
        <taxon>Bacteria</taxon>
        <taxon>Bacillati</taxon>
        <taxon>Actinomycetota</taxon>
        <taxon>Actinomycetes</taxon>
        <taxon>Kitasatosporales</taxon>
        <taxon>Streptomycetaceae</taxon>
        <taxon>Streptomyces</taxon>
    </lineage>
</organism>
<feature type="transmembrane region" description="Helical" evidence="1">
    <location>
        <begin position="23"/>
        <end position="42"/>
    </location>
</feature>
<dbReference type="Proteomes" id="UP000092659">
    <property type="component" value="Chromosome"/>
</dbReference>
<keyword evidence="1" id="KW-1133">Transmembrane helix</keyword>
<accession>A0A1B1AZJ9</accession>
<keyword evidence="1" id="KW-0472">Membrane</keyword>
<evidence type="ECO:0000313" key="2">
    <source>
        <dbReference type="EMBL" id="ANP51998.1"/>
    </source>
</evidence>
<dbReference type="EMBL" id="JAGGLP010000037">
    <property type="protein sequence ID" value="MBP2055966.1"/>
    <property type="molecule type" value="Genomic_DNA"/>
</dbReference>
<keyword evidence="1" id="KW-0812">Transmembrane</keyword>
<feature type="transmembrane region" description="Helical" evidence="1">
    <location>
        <begin position="54"/>
        <end position="73"/>
    </location>
</feature>
<dbReference type="KEGG" id="sgs:AVL59_22640"/>
<name>A0A1B1AZJ9_9ACTN</name>
<evidence type="ECO:0000313" key="3">
    <source>
        <dbReference type="EMBL" id="MBP2055966.1"/>
    </source>
</evidence>
<dbReference type="AlphaFoldDB" id="A0A1B1AZJ9"/>
<proteinExistence type="predicted"/>
<reference evidence="3 5" key="2">
    <citation type="submission" date="2021-03" db="EMBL/GenBank/DDBJ databases">
        <title>Genomic Encyclopedia of Type Strains, Phase IV (KMG-IV): sequencing the most valuable type-strain genomes for metagenomic binning, comparative biology and taxonomic classification.</title>
        <authorList>
            <person name="Goeker M."/>
        </authorList>
    </citation>
    <scope>NUCLEOTIDE SEQUENCE [LARGE SCALE GENOMIC DNA]</scope>
    <source>
        <strain evidence="3 5">DSM 40499</strain>
    </source>
</reference>
<evidence type="ECO:0000256" key="1">
    <source>
        <dbReference type="SAM" id="Phobius"/>
    </source>
</evidence>
<dbReference type="RefSeq" id="WP_067307396.1">
    <property type="nucleotide sequence ID" value="NZ_CP016279.1"/>
</dbReference>